<feature type="domain" description="EF-hand" evidence="2">
    <location>
        <begin position="314"/>
        <end position="349"/>
    </location>
</feature>
<dbReference type="GO" id="GO:0005509">
    <property type="term" value="F:calcium ion binding"/>
    <property type="evidence" value="ECO:0007669"/>
    <property type="project" value="InterPro"/>
</dbReference>
<gene>
    <name evidence="3" type="ORF">ZEAMMB73_Zm00001d016347</name>
</gene>
<dbReference type="HOGENOM" id="CLU_038312_1_1_1"/>
<accession>A0A096QYB9</accession>
<protein>
    <submittedName>
        <fullName evidence="3">Calcium-binding EF hand family protein</fullName>
    </submittedName>
</protein>
<dbReference type="Pfam" id="PF13202">
    <property type="entry name" value="EF-hand_5"/>
    <property type="match status" value="1"/>
</dbReference>
<dbReference type="PROSITE" id="PS00018">
    <property type="entry name" value="EF_HAND_1"/>
    <property type="match status" value="4"/>
</dbReference>
<dbReference type="Gene3D" id="1.10.238.10">
    <property type="entry name" value="EF-hand"/>
    <property type="match status" value="2"/>
</dbReference>
<dbReference type="AlphaFoldDB" id="A0A096QYB9"/>
<feature type="domain" description="EF-hand" evidence="2">
    <location>
        <begin position="353"/>
        <end position="388"/>
    </location>
</feature>
<proteinExistence type="predicted"/>
<dbReference type="FunFam" id="1.10.238.10:FF:000316">
    <property type="entry name" value="Calcium-binding EF hand family protein"/>
    <property type="match status" value="1"/>
</dbReference>
<dbReference type="SMR" id="A0A096QYB9"/>
<name>A0A096QYB9_MAIZE</name>
<dbReference type="PROSITE" id="PS50222">
    <property type="entry name" value="EF_HAND_2"/>
    <property type="match status" value="4"/>
</dbReference>
<dbReference type="SMART" id="SM00054">
    <property type="entry name" value="EFh"/>
    <property type="match status" value="4"/>
</dbReference>
<evidence type="ECO:0000256" key="1">
    <source>
        <dbReference type="ARBA" id="ARBA00022837"/>
    </source>
</evidence>
<feature type="domain" description="EF-hand" evidence="2">
    <location>
        <begin position="280"/>
        <end position="302"/>
    </location>
</feature>
<dbReference type="InParanoid" id="A0A096QYB9"/>
<dbReference type="Pfam" id="PF13833">
    <property type="entry name" value="EF-hand_8"/>
    <property type="match status" value="1"/>
</dbReference>
<keyword evidence="1" id="KW-0106">Calcium</keyword>
<dbReference type="eggNOG" id="KOG4223">
    <property type="taxonomic scope" value="Eukaryota"/>
</dbReference>
<dbReference type="InterPro" id="IPR002048">
    <property type="entry name" value="EF_hand_dom"/>
</dbReference>
<dbReference type="FunCoup" id="A0A096QYB9">
    <property type="interactions" value="2226"/>
</dbReference>
<dbReference type="PANTHER" id="PTHR10827:SF101">
    <property type="entry name" value="CALCIUM-BINDING EF HAND FAMILY PROTEIN"/>
    <property type="match status" value="1"/>
</dbReference>
<sequence>MNYDLSPVKRKDGQRAGAATDDSSDMAKPAAARKPSAASTVALTLVLALASAVLLFLLLRFSPSSPSPNPHPHRRLRLRPRAHAHHHQIPFDPVVADIERRLEDREWERLAAAGLHAPGMEAAPVPEDLTDGEVDADEDYINDAARFNVTLRVEALFPKIDVDPADGAVTGAELAAWNLANARREVLHRTARELELHDRDHDGRVAYGEYERPSWAWRFDDHNSTDDGVGWWKEEHFSAADMDGDGFLNLTEFNDFLHPADTTNPKLIHWLCKEEVRERDKDNDGKLNFQEFFNGLFYSIRHYDDEGLTDDTGGSDAPAKKSFSHLDLDNDGLLSADELKPVIGNLHPSEYFYAKQQADYVISQADTNKDGQLSMNEMIENPYVFYNALFTEDDYGFHDELR</sequence>
<dbReference type="ExpressionAtlas" id="A0A096QYB9">
    <property type="expression patterns" value="baseline and differential"/>
</dbReference>
<dbReference type="Pfam" id="PF13499">
    <property type="entry name" value="EF-hand_7"/>
    <property type="match status" value="1"/>
</dbReference>
<evidence type="ECO:0000313" key="3">
    <source>
        <dbReference type="EMBL" id="AQK70513.1"/>
    </source>
</evidence>
<dbReference type="PaxDb" id="4577-GRMZM2G066614_P01"/>
<organism evidence="3">
    <name type="scientific">Zea mays</name>
    <name type="common">Maize</name>
    <dbReference type="NCBI Taxonomy" id="4577"/>
    <lineage>
        <taxon>Eukaryota</taxon>
        <taxon>Viridiplantae</taxon>
        <taxon>Streptophyta</taxon>
        <taxon>Embryophyta</taxon>
        <taxon>Tracheophyta</taxon>
        <taxon>Spermatophyta</taxon>
        <taxon>Magnoliopsida</taxon>
        <taxon>Liliopsida</taxon>
        <taxon>Poales</taxon>
        <taxon>Poaceae</taxon>
        <taxon>PACMAD clade</taxon>
        <taxon>Panicoideae</taxon>
        <taxon>Andropogonodae</taxon>
        <taxon>Andropogoneae</taxon>
        <taxon>Tripsacinae</taxon>
        <taxon>Zea</taxon>
    </lineage>
</organism>
<dbReference type="InterPro" id="IPR018247">
    <property type="entry name" value="EF_Hand_1_Ca_BS"/>
</dbReference>
<dbReference type="PANTHER" id="PTHR10827">
    <property type="entry name" value="RETICULOCALBIN"/>
    <property type="match status" value="1"/>
</dbReference>
<feature type="domain" description="EF-hand" evidence="2">
    <location>
        <begin position="234"/>
        <end position="263"/>
    </location>
</feature>
<dbReference type="EMBL" id="CM000781">
    <property type="protein sequence ID" value="AQK70513.1"/>
    <property type="molecule type" value="Genomic_DNA"/>
</dbReference>
<evidence type="ECO:0000259" key="2">
    <source>
        <dbReference type="PROSITE" id="PS50222"/>
    </source>
</evidence>
<dbReference type="InterPro" id="IPR011992">
    <property type="entry name" value="EF-hand-dom_pair"/>
</dbReference>
<dbReference type="FunFam" id="1.10.238.10:FF:000281">
    <property type="entry name" value="Calcium-binding EF hand family protein"/>
    <property type="match status" value="1"/>
</dbReference>
<dbReference type="STRING" id="4577.A0A096QYB9"/>
<dbReference type="SUPFAM" id="SSF47473">
    <property type="entry name" value="EF-hand"/>
    <property type="match status" value="2"/>
</dbReference>
<reference evidence="3" key="1">
    <citation type="submission" date="2015-12" db="EMBL/GenBank/DDBJ databases">
        <title>Update maize B73 reference genome by single molecule sequencing technologies.</title>
        <authorList>
            <consortium name="Maize Genome Sequencing Project"/>
            <person name="Ware D."/>
        </authorList>
    </citation>
    <scope>NUCLEOTIDE SEQUENCE</scope>
    <source>
        <tissue evidence="3">Seedling</tissue>
    </source>
</reference>